<accession>A0A927MMS1</accession>
<reference evidence="2" key="1">
    <citation type="submission" date="2020-10" db="EMBL/GenBank/DDBJ databases">
        <title>Genomic Encyclopedia of Type Strains, Phase IV (KMG-IV): sequencing the most valuable type-strain genomes for metagenomic binning, comparative biology and taxonomic classification.</title>
        <authorList>
            <person name="Goeker M."/>
        </authorList>
    </citation>
    <scope>NUCLEOTIDE SEQUENCE</scope>
    <source>
        <strain evidence="2">DSM 13886</strain>
    </source>
</reference>
<dbReference type="Proteomes" id="UP000658225">
    <property type="component" value="Unassembled WGS sequence"/>
</dbReference>
<dbReference type="AlphaFoldDB" id="A0A927MMS1"/>
<evidence type="ECO:0000313" key="2">
    <source>
        <dbReference type="EMBL" id="MBE1555982.1"/>
    </source>
</evidence>
<keyword evidence="1" id="KW-0812">Transmembrane</keyword>
<name>A0A927MMS1_9BACL</name>
<evidence type="ECO:0000313" key="3">
    <source>
        <dbReference type="Proteomes" id="UP000658225"/>
    </source>
</evidence>
<proteinExistence type="predicted"/>
<organism evidence="2 3">
    <name type="scientific">Sporosarcina limicola</name>
    <dbReference type="NCBI Taxonomy" id="34101"/>
    <lineage>
        <taxon>Bacteria</taxon>
        <taxon>Bacillati</taxon>
        <taxon>Bacillota</taxon>
        <taxon>Bacilli</taxon>
        <taxon>Bacillales</taxon>
        <taxon>Caryophanaceae</taxon>
        <taxon>Sporosarcina</taxon>
    </lineage>
</organism>
<gene>
    <name evidence="2" type="ORF">H4683_003103</name>
</gene>
<keyword evidence="1" id="KW-0472">Membrane</keyword>
<keyword evidence="3" id="KW-1185">Reference proteome</keyword>
<protein>
    <submittedName>
        <fullName evidence="2">Mannose/fructose/N-acetylgalactosamine-specific phosphotransferase system component IIC</fullName>
    </submittedName>
</protein>
<comment type="caution">
    <text evidence="2">The sequence shown here is derived from an EMBL/GenBank/DDBJ whole genome shotgun (WGS) entry which is preliminary data.</text>
</comment>
<keyword evidence="1" id="KW-1133">Transmembrane helix</keyword>
<sequence>MWMSVLIVVVVVVMFTAEAIPLLKKGNIKEFRVFSVLLLFGTSLSIALSLKVAIPSPIDWIEFIYKPLTDWLQTTLK</sequence>
<feature type="transmembrane region" description="Helical" evidence="1">
    <location>
        <begin position="35"/>
        <end position="54"/>
    </location>
</feature>
<dbReference type="RefSeq" id="WP_192599668.1">
    <property type="nucleotide sequence ID" value="NZ_JADBEL010000019.1"/>
</dbReference>
<dbReference type="EMBL" id="JADBEL010000019">
    <property type="protein sequence ID" value="MBE1555982.1"/>
    <property type="molecule type" value="Genomic_DNA"/>
</dbReference>
<evidence type="ECO:0000256" key="1">
    <source>
        <dbReference type="SAM" id="Phobius"/>
    </source>
</evidence>